<dbReference type="InterPro" id="IPR008284">
    <property type="entry name" value="MoCF_biosynth_CS"/>
</dbReference>
<dbReference type="InterPro" id="IPR038987">
    <property type="entry name" value="MoeA-like"/>
</dbReference>
<organism evidence="13 14">
    <name type="scientific">Thioalkalivibrio paradoxus ARh 1</name>
    <dbReference type="NCBI Taxonomy" id="713585"/>
    <lineage>
        <taxon>Bacteria</taxon>
        <taxon>Pseudomonadati</taxon>
        <taxon>Pseudomonadota</taxon>
        <taxon>Gammaproteobacteria</taxon>
        <taxon>Chromatiales</taxon>
        <taxon>Ectothiorhodospiraceae</taxon>
        <taxon>Thioalkalivibrio</taxon>
    </lineage>
</organism>
<comment type="similarity">
    <text evidence="4 11">Belongs to the MoeA family.</text>
</comment>
<evidence type="ECO:0000256" key="7">
    <source>
        <dbReference type="ARBA" id="ARBA00022723"/>
    </source>
</evidence>
<name>W0DQ34_9GAMM</name>
<dbReference type="UniPathway" id="UPA00344"/>
<dbReference type="GO" id="GO:0005829">
    <property type="term" value="C:cytosol"/>
    <property type="evidence" value="ECO:0007669"/>
    <property type="project" value="TreeGrafter"/>
</dbReference>
<dbReference type="AlphaFoldDB" id="W0DQ34"/>
<dbReference type="HOGENOM" id="CLU_010186_7_0_6"/>
<evidence type="ECO:0000256" key="3">
    <source>
        <dbReference type="ARBA" id="ARBA00005046"/>
    </source>
</evidence>
<keyword evidence="6 11" id="KW-0808">Transferase</keyword>
<dbReference type="PROSITE" id="PS01079">
    <property type="entry name" value="MOCF_BIOSYNTHESIS_2"/>
    <property type="match status" value="1"/>
</dbReference>
<dbReference type="GO" id="GO:0061599">
    <property type="term" value="F:molybdopterin molybdotransferase activity"/>
    <property type="evidence" value="ECO:0007669"/>
    <property type="project" value="UniProtKB-UniRule"/>
</dbReference>
<dbReference type="STRING" id="713585.THITH_13525"/>
<dbReference type="Gene3D" id="2.170.190.11">
    <property type="entry name" value="Molybdopterin biosynthesis moea protein, domain 3"/>
    <property type="match status" value="1"/>
</dbReference>
<evidence type="ECO:0000256" key="6">
    <source>
        <dbReference type="ARBA" id="ARBA00022679"/>
    </source>
</evidence>
<evidence type="ECO:0000256" key="11">
    <source>
        <dbReference type="RuleBase" id="RU365090"/>
    </source>
</evidence>
<proteinExistence type="inferred from homology"/>
<comment type="pathway">
    <text evidence="3 11">Cofactor biosynthesis; molybdopterin biosynthesis.</text>
</comment>
<dbReference type="CDD" id="cd00887">
    <property type="entry name" value="MoeA"/>
    <property type="match status" value="1"/>
</dbReference>
<feature type="domain" description="MoaB/Mog" evidence="12">
    <location>
        <begin position="189"/>
        <end position="326"/>
    </location>
</feature>
<protein>
    <recommendedName>
        <fullName evidence="11">Molybdopterin molybdenumtransferase</fullName>
        <ecNumber evidence="11">2.10.1.1</ecNumber>
    </recommendedName>
</protein>
<evidence type="ECO:0000256" key="8">
    <source>
        <dbReference type="ARBA" id="ARBA00022842"/>
    </source>
</evidence>
<evidence type="ECO:0000313" key="13">
    <source>
        <dbReference type="EMBL" id="AHE99108.1"/>
    </source>
</evidence>
<dbReference type="SUPFAM" id="SSF63867">
    <property type="entry name" value="MoeA C-terminal domain-like"/>
    <property type="match status" value="1"/>
</dbReference>
<dbReference type="Pfam" id="PF00994">
    <property type="entry name" value="MoCF_biosynth"/>
    <property type="match status" value="1"/>
</dbReference>
<comment type="function">
    <text evidence="2 11">Catalyzes the insertion of molybdate into adenylated molybdopterin with the concomitant release of AMP.</text>
</comment>
<dbReference type="Gene3D" id="2.40.340.10">
    <property type="entry name" value="MoeA, C-terminal, domain IV"/>
    <property type="match status" value="1"/>
</dbReference>
<dbReference type="InterPro" id="IPR001453">
    <property type="entry name" value="MoaB/Mog_dom"/>
</dbReference>
<dbReference type="EC" id="2.10.1.1" evidence="11"/>
<keyword evidence="8 11" id="KW-0460">Magnesium</keyword>
<keyword evidence="5 11" id="KW-0500">Molybdenum</keyword>
<dbReference type="Pfam" id="PF03454">
    <property type="entry name" value="MoeA_C"/>
    <property type="match status" value="1"/>
</dbReference>
<dbReference type="Pfam" id="PF03453">
    <property type="entry name" value="MoeA_N"/>
    <property type="match status" value="1"/>
</dbReference>
<evidence type="ECO:0000313" key="14">
    <source>
        <dbReference type="Proteomes" id="UP000005289"/>
    </source>
</evidence>
<dbReference type="KEGG" id="tti:THITH_13525"/>
<reference evidence="13 14" key="1">
    <citation type="submission" date="2013-12" db="EMBL/GenBank/DDBJ databases">
        <authorList>
            <consortium name="DOE Joint Genome Institute"/>
            <person name="Muyzer G."/>
            <person name="Huntemann M."/>
            <person name="Han J."/>
            <person name="Chen A."/>
            <person name="Kyrpides N."/>
            <person name="Mavromatis K."/>
            <person name="Markowitz V."/>
            <person name="Palaniappan K."/>
            <person name="Ivanova N."/>
            <person name="Schaumberg A."/>
            <person name="Pati A."/>
            <person name="Liolios K."/>
            <person name="Nordberg H.P."/>
            <person name="Cantor M.N."/>
            <person name="Hua S.X."/>
            <person name="Woyke T."/>
        </authorList>
    </citation>
    <scope>NUCLEOTIDE SEQUENCE [LARGE SCALE GENOMIC DNA]</scope>
    <source>
        <strain evidence="13 14">ARh 1</strain>
    </source>
</reference>
<dbReference type="GO" id="GO:0046872">
    <property type="term" value="F:metal ion binding"/>
    <property type="evidence" value="ECO:0007669"/>
    <property type="project" value="UniProtKB-UniRule"/>
</dbReference>
<dbReference type="SUPFAM" id="SSF63882">
    <property type="entry name" value="MoeA N-terminal region -like"/>
    <property type="match status" value="1"/>
</dbReference>
<keyword evidence="14" id="KW-1185">Reference proteome</keyword>
<dbReference type="PANTHER" id="PTHR10192:SF5">
    <property type="entry name" value="GEPHYRIN"/>
    <property type="match status" value="1"/>
</dbReference>
<dbReference type="SMART" id="SM00852">
    <property type="entry name" value="MoCF_biosynth"/>
    <property type="match status" value="1"/>
</dbReference>
<dbReference type="Gene3D" id="3.90.105.10">
    <property type="entry name" value="Molybdopterin biosynthesis moea protein, domain 2"/>
    <property type="match status" value="1"/>
</dbReference>
<dbReference type="SUPFAM" id="SSF53218">
    <property type="entry name" value="Molybdenum cofactor biosynthesis proteins"/>
    <property type="match status" value="1"/>
</dbReference>
<keyword evidence="9 11" id="KW-0501">Molybdenum cofactor biosynthesis</keyword>
<evidence type="ECO:0000256" key="10">
    <source>
        <dbReference type="ARBA" id="ARBA00047317"/>
    </source>
</evidence>
<dbReference type="Proteomes" id="UP000005289">
    <property type="component" value="Chromosome"/>
</dbReference>
<dbReference type="NCBIfam" id="TIGR00177">
    <property type="entry name" value="molyb_syn"/>
    <property type="match status" value="1"/>
</dbReference>
<dbReference type="EMBL" id="CP007029">
    <property type="protein sequence ID" value="AHE99108.1"/>
    <property type="molecule type" value="Genomic_DNA"/>
</dbReference>
<evidence type="ECO:0000256" key="9">
    <source>
        <dbReference type="ARBA" id="ARBA00023150"/>
    </source>
</evidence>
<evidence type="ECO:0000256" key="5">
    <source>
        <dbReference type="ARBA" id="ARBA00022505"/>
    </source>
</evidence>
<dbReference type="PANTHER" id="PTHR10192">
    <property type="entry name" value="MOLYBDOPTERIN BIOSYNTHESIS PROTEIN"/>
    <property type="match status" value="1"/>
</dbReference>
<evidence type="ECO:0000259" key="12">
    <source>
        <dbReference type="SMART" id="SM00852"/>
    </source>
</evidence>
<dbReference type="InterPro" id="IPR036135">
    <property type="entry name" value="MoeA_linker/N_sf"/>
</dbReference>
<dbReference type="Gene3D" id="3.40.980.10">
    <property type="entry name" value="MoaB/Mog-like domain"/>
    <property type="match status" value="1"/>
</dbReference>
<dbReference type="InterPro" id="IPR036425">
    <property type="entry name" value="MoaB/Mog-like_dom_sf"/>
</dbReference>
<evidence type="ECO:0000256" key="4">
    <source>
        <dbReference type="ARBA" id="ARBA00010763"/>
    </source>
</evidence>
<gene>
    <name evidence="13" type="ORF">THITH_13525</name>
</gene>
<keyword evidence="7 11" id="KW-0479">Metal-binding</keyword>
<evidence type="ECO:0000256" key="1">
    <source>
        <dbReference type="ARBA" id="ARBA00001946"/>
    </source>
</evidence>
<dbReference type="FunFam" id="3.40.980.10:FF:000004">
    <property type="entry name" value="Molybdopterin molybdenumtransferase"/>
    <property type="match status" value="1"/>
</dbReference>
<dbReference type="InterPro" id="IPR005110">
    <property type="entry name" value="MoeA_linker/N"/>
</dbReference>
<dbReference type="GO" id="GO:0006777">
    <property type="term" value="P:Mo-molybdopterin cofactor biosynthetic process"/>
    <property type="evidence" value="ECO:0007669"/>
    <property type="project" value="UniProtKB-UniRule"/>
</dbReference>
<evidence type="ECO:0000256" key="2">
    <source>
        <dbReference type="ARBA" id="ARBA00002901"/>
    </source>
</evidence>
<accession>W0DQ34</accession>
<dbReference type="InterPro" id="IPR005111">
    <property type="entry name" value="MoeA_C_domain_IV"/>
</dbReference>
<comment type="catalytic activity">
    <reaction evidence="10">
        <text>adenylyl-molybdopterin + molybdate = Mo-molybdopterin + AMP + H(+)</text>
        <dbReference type="Rhea" id="RHEA:35047"/>
        <dbReference type="ChEBI" id="CHEBI:15378"/>
        <dbReference type="ChEBI" id="CHEBI:36264"/>
        <dbReference type="ChEBI" id="CHEBI:62727"/>
        <dbReference type="ChEBI" id="CHEBI:71302"/>
        <dbReference type="ChEBI" id="CHEBI:456215"/>
        <dbReference type="EC" id="2.10.1.1"/>
    </reaction>
</comment>
<sequence length="414" mass="44087">MTVKETCMDESDPNALTVEQALERILATADRVTGSEAAALPDALDRVLAEPVTARIDVPPARNAAMDGYALAAHAGQAGRRLRVAGVSAAGHPWDGKLAPGECIRILTGAVVPDSADAVVMQEHVTLAGEHITLAADVEAGANIRHPGEDTRAGTVILDPGRQLTPADIGLLASQGIGEVTVLRRPRVALFTTGDELVPIGQPLQPGQIHDSNRHTLRALLSRYPVDFDDLGVIADTEDAVRAALTRAGESADLILTTGGVSVGDADFVTRLLQREGEVGFWKVAMKPGRPLAFGRFGRALFLGLPGNPVSVMATFSLFVRPALLRLCGTEPAPPWTLRARLLDDLRKNPGRADFQRGILEQRDGEWVVRSTGGQGSHQLRSMSLANAYIVLSRESRGARAGEQVDVIPFQSVF</sequence>
<dbReference type="NCBIfam" id="NF045515">
    <property type="entry name" value="Glp_gephyrin"/>
    <property type="match status" value="1"/>
</dbReference>
<dbReference type="InterPro" id="IPR036688">
    <property type="entry name" value="MoeA_C_domain_IV_sf"/>
</dbReference>
<comment type="cofactor">
    <cofactor evidence="1 11">
        <name>Mg(2+)</name>
        <dbReference type="ChEBI" id="CHEBI:18420"/>
    </cofactor>
</comment>